<organism evidence="1 2">
    <name type="scientific">Hevea brasiliensis</name>
    <name type="common">Para rubber tree</name>
    <name type="synonym">Siphonia brasiliensis</name>
    <dbReference type="NCBI Taxonomy" id="3981"/>
    <lineage>
        <taxon>Eukaryota</taxon>
        <taxon>Viridiplantae</taxon>
        <taxon>Streptophyta</taxon>
        <taxon>Embryophyta</taxon>
        <taxon>Tracheophyta</taxon>
        <taxon>Spermatophyta</taxon>
        <taxon>Magnoliopsida</taxon>
        <taxon>eudicotyledons</taxon>
        <taxon>Gunneridae</taxon>
        <taxon>Pentapetalae</taxon>
        <taxon>rosids</taxon>
        <taxon>fabids</taxon>
        <taxon>Malpighiales</taxon>
        <taxon>Euphorbiaceae</taxon>
        <taxon>Crotonoideae</taxon>
        <taxon>Micrandreae</taxon>
        <taxon>Hevea</taxon>
    </lineage>
</organism>
<dbReference type="PANTHER" id="PTHR34062:SF1">
    <property type="entry name" value="NADH-UBIQUINONE OXIDOREDUCTASE 21KDA SUBUNIT N-TERMINAL DOMAIN-CONTAINING PROTEIN"/>
    <property type="match status" value="1"/>
</dbReference>
<gene>
    <name evidence="1" type="ORF">GH714_043144</name>
</gene>
<comment type="caution">
    <text evidence="1">The sequence shown here is derived from an EMBL/GenBank/DDBJ whole genome shotgun (WGS) entry which is preliminary data.</text>
</comment>
<evidence type="ECO:0000313" key="2">
    <source>
        <dbReference type="Proteomes" id="UP000467840"/>
    </source>
</evidence>
<dbReference type="PANTHER" id="PTHR34062">
    <property type="entry name" value="OXIDOREDUCTASE 21 KDA SUBUNIT, PUTATIVE (AFU_ORTHOLOGUE AFUA_4G04750)-RELATED"/>
    <property type="match status" value="1"/>
</dbReference>
<dbReference type="Proteomes" id="UP000467840">
    <property type="component" value="Unassembled WGS sequence"/>
</dbReference>
<dbReference type="AlphaFoldDB" id="A0A6A6K1J9"/>
<dbReference type="EMBL" id="JAAGAX010000074">
    <property type="protein sequence ID" value="KAF2282650.1"/>
    <property type="molecule type" value="Genomic_DNA"/>
</dbReference>
<dbReference type="InterPro" id="IPR053229">
    <property type="entry name" value="NADH-Q_oxidrdct_subunit"/>
</dbReference>
<protein>
    <submittedName>
        <fullName evidence="1">Uncharacterized protein</fullName>
    </submittedName>
</protein>
<proteinExistence type="predicted"/>
<sequence>MNTDITASTKPEYPVIDRNPPFTKVVDFEMDRDKARYKGTVDGYWRIDRPYGRFHVRLSKLRGSTHGFFPNEGEVDQYQKHGFNK</sequence>
<evidence type="ECO:0000313" key="1">
    <source>
        <dbReference type="EMBL" id="KAF2282650.1"/>
    </source>
</evidence>
<reference evidence="1 2" key="1">
    <citation type="journal article" date="2020" name="Mol. Plant">
        <title>The Chromosome-Based Rubber Tree Genome Provides New Insights into Spurge Genome Evolution and Rubber Biosynthesis.</title>
        <authorList>
            <person name="Liu J."/>
            <person name="Shi C."/>
            <person name="Shi C.C."/>
            <person name="Li W."/>
            <person name="Zhang Q.J."/>
            <person name="Zhang Y."/>
            <person name="Li K."/>
            <person name="Lu H.F."/>
            <person name="Shi C."/>
            <person name="Zhu S.T."/>
            <person name="Xiao Z.Y."/>
            <person name="Nan H."/>
            <person name="Yue Y."/>
            <person name="Zhu X.G."/>
            <person name="Wu Y."/>
            <person name="Hong X.N."/>
            <person name="Fan G.Y."/>
            <person name="Tong Y."/>
            <person name="Zhang D."/>
            <person name="Mao C.L."/>
            <person name="Liu Y.L."/>
            <person name="Hao S.J."/>
            <person name="Liu W.Q."/>
            <person name="Lv M.Q."/>
            <person name="Zhang H.B."/>
            <person name="Liu Y."/>
            <person name="Hu-Tang G.R."/>
            <person name="Wang J.P."/>
            <person name="Wang J.H."/>
            <person name="Sun Y.H."/>
            <person name="Ni S.B."/>
            <person name="Chen W.B."/>
            <person name="Zhang X.C."/>
            <person name="Jiao Y.N."/>
            <person name="Eichler E.E."/>
            <person name="Li G.H."/>
            <person name="Liu X."/>
            <person name="Gao L.Z."/>
        </authorList>
    </citation>
    <scope>NUCLEOTIDE SEQUENCE [LARGE SCALE GENOMIC DNA]</scope>
    <source>
        <strain evidence="2">cv. GT1</strain>
        <tissue evidence="1">Leaf</tissue>
    </source>
</reference>
<keyword evidence="2" id="KW-1185">Reference proteome</keyword>
<name>A0A6A6K1J9_HEVBR</name>
<accession>A0A6A6K1J9</accession>